<dbReference type="Proteomes" id="UP000182517">
    <property type="component" value="Chromosome"/>
</dbReference>
<dbReference type="InterPro" id="IPR017896">
    <property type="entry name" value="4Fe4S_Fe-S-bd"/>
</dbReference>
<keyword evidence="6" id="KW-1185">Reference proteome</keyword>
<feature type="domain" description="4Fe-4S ferredoxin-type" evidence="4">
    <location>
        <begin position="323"/>
        <end position="352"/>
    </location>
</feature>
<organism evidence="5 6">
    <name type="scientific">Syntrophotalea acetylenivorans</name>
    <dbReference type="NCBI Taxonomy" id="1842532"/>
    <lineage>
        <taxon>Bacteria</taxon>
        <taxon>Pseudomonadati</taxon>
        <taxon>Thermodesulfobacteriota</taxon>
        <taxon>Desulfuromonadia</taxon>
        <taxon>Desulfuromonadales</taxon>
        <taxon>Syntrophotaleaceae</taxon>
        <taxon>Syntrophotalea</taxon>
    </lineage>
</organism>
<proteinExistence type="predicted"/>
<evidence type="ECO:0000313" key="6">
    <source>
        <dbReference type="Proteomes" id="UP000182517"/>
    </source>
</evidence>
<dbReference type="PROSITE" id="PS00198">
    <property type="entry name" value="4FE4S_FER_1"/>
    <property type="match status" value="1"/>
</dbReference>
<dbReference type="AlphaFoldDB" id="A0A1L3GRV2"/>
<dbReference type="PROSITE" id="PS51379">
    <property type="entry name" value="4FE4S_FER_2"/>
    <property type="match status" value="2"/>
</dbReference>
<sequence length="437" mass="49176">MGHLVGKDIYRKLGKKVDNLTLRAPWNDTLFAILKEIYTEEEANVVVRMPYVLSNLERIADITGYAPARLRTILDDLCDKGLILDLWVNDEYNYMPSPLMVGIFEFTMMRTGNNVNSKELGKLFHQYIDDNKAFFSANFNDDMRVSIMRTLPHEEAVRQGEYMEILDYEKASELIESSSKFAVSLCSCRHEKLHAEKKECDVPLESCTTFGYGADYIIRHNLGKEISKSEMRDLFIRSKEMGLVLNADNVQNNLAFVCHCCKCCCNPLLGIRVFGYPHSLVTSNFIAEIDSSACVGCGKCAKACPIEAVEMVPVPKGQGKGKKLAKVDSSICLGCGVCALPCKFEACRLCKRGQRVIHPETTFERVMLQCLERGTLQNQIFDNPQSLGHKFMRGFVGGFLNLSPVKRALMSDTMRSRFLAAMKKGVEKQGKGWLAEM</sequence>
<dbReference type="InterPro" id="IPR017900">
    <property type="entry name" value="4Fe4S_Fe_S_CS"/>
</dbReference>
<dbReference type="KEGG" id="pef:A7E78_12935"/>
<evidence type="ECO:0000256" key="2">
    <source>
        <dbReference type="ARBA" id="ARBA00023004"/>
    </source>
</evidence>
<evidence type="ECO:0000256" key="3">
    <source>
        <dbReference type="ARBA" id="ARBA00023014"/>
    </source>
</evidence>
<dbReference type="SUPFAM" id="SSF54862">
    <property type="entry name" value="4Fe-4S ferredoxins"/>
    <property type="match status" value="1"/>
</dbReference>
<dbReference type="Pfam" id="PF12838">
    <property type="entry name" value="Fer4_7"/>
    <property type="match status" value="1"/>
</dbReference>
<dbReference type="GO" id="GO:0051536">
    <property type="term" value="F:iron-sulfur cluster binding"/>
    <property type="evidence" value="ECO:0007669"/>
    <property type="project" value="UniProtKB-KW"/>
</dbReference>
<dbReference type="OrthoDB" id="5422255at2"/>
<dbReference type="EMBL" id="CP015519">
    <property type="protein sequence ID" value="APG28657.1"/>
    <property type="molecule type" value="Genomic_DNA"/>
</dbReference>
<evidence type="ECO:0000259" key="4">
    <source>
        <dbReference type="PROSITE" id="PS51379"/>
    </source>
</evidence>
<reference evidence="5 6" key="1">
    <citation type="journal article" date="2017" name="Genome Announc.">
        <title>Complete Genome Sequences of Two Acetylene-Fermenting Pelobacter acetylenicus Strains.</title>
        <authorList>
            <person name="Sutton J.M."/>
            <person name="Baesman S.M."/>
            <person name="Fierst J.L."/>
            <person name="Poret-Peterson A.T."/>
            <person name="Oremland R.S."/>
            <person name="Dunlap D.S."/>
            <person name="Akob D.M."/>
        </authorList>
    </citation>
    <scope>NUCLEOTIDE SEQUENCE [LARGE SCALE GENOMIC DNA]</scope>
    <source>
        <strain evidence="5 6">SFB93</strain>
    </source>
</reference>
<protein>
    <submittedName>
        <fullName evidence="5">4Fe-4S ferredoxin</fullName>
    </submittedName>
</protein>
<keyword evidence="2" id="KW-0408">Iron</keyword>
<evidence type="ECO:0000313" key="5">
    <source>
        <dbReference type="EMBL" id="APG28657.1"/>
    </source>
</evidence>
<dbReference type="Gene3D" id="3.30.70.20">
    <property type="match status" value="1"/>
</dbReference>
<name>A0A1L3GRV2_9BACT</name>
<gene>
    <name evidence="5" type="ORF">A7E78_12935</name>
</gene>
<feature type="domain" description="4Fe-4S ferredoxin-type" evidence="4">
    <location>
        <begin position="285"/>
        <end position="314"/>
    </location>
</feature>
<dbReference type="RefSeq" id="WP_072284682.1">
    <property type="nucleotide sequence ID" value="NZ_CP015519.1"/>
</dbReference>
<keyword evidence="3" id="KW-0411">Iron-sulfur</keyword>
<evidence type="ECO:0000256" key="1">
    <source>
        <dbReference type="ARBA" id="ARBA00022723"/>
    </source>
</evidence>
<dbReference type="STRING" id="1842532.A7E78_12935"/>
<dbReference type="GO" id="GO:0046872">
    <property type="term" value="F:metal ion binding"/>
    <property type="evidence" value="ECO:0007669"/>
    <property type="project" value="UniProtKB-KW"/>
</dbReference>
<accession>A0A1L3GRV2</accession>
<keyword evidence="1" id="KW-0479">Metal-binding</keyword>